<accession>B9R9Y1</accession>
<dbReference type="InterPro" id="IPR011989">
    <property type="entry name" value="ARM-like"/>
</dbReference>
<proteinExistence type="inferred from homology"/>
<evidence type="ECO:0000256" key="6">
    <source>
        <dbReference type="ARBA" id="ARBA00023274"/>
    </source>
</evidence>
<dbReference type="GO" id="GO:0030686">
    <property type="term" value="C:90S preribosome"/>
    <property type="evidence" value="ECO:0000318"/>
    <property type="project" value="GO_Central"/>
</dbReference>
<dbReference type="SMART" id="SM01036">
    <property type="entry name" value="BP28CT"/>
    <property type="match status" value="1"/>
</dbReference>
<dbReference type="GO" id="GO:0032040">
    <property type="term" value="C:small-subunit processome"/>
    <property type="evidence" value="ECO:0000318"/>
    <property type="project" value="GO_Central"/>
</dbReference>
<keyword evidence="9" id="KW-1185">Reference proteome</keyword>
<dbReference type="InterPro" id="IPR056384">
    <property type="entry name" value="ARM_At3g06530"/>
</dbReference>
<organism evidence="8 9">
    <name type="scientific">Ricinus communis</name>
    <name type="common">Castor bean</name>
    <dbReference type="NCBI Taxonomy" id="3988"/>
    <lineage>
        <taxon>Eukaryota</taxon>
        <taxon>Viridiplantae</taxon>
        <taxon>Streptophyta</taxon>
        <taxon>Embryophyta</taxon>
        <taxon>Tracheophyta</taxon>
        <taxon>Spermatophyta</taxon>
        <taxon>Magnoliopsida</taxon>
        <taxon>eudicotyledons</taxon>
        <taxon>Gunneridae</taxon>
        <taxon>Pentapetalae</taxon>
        <taxon>rosids</taxon>
        <taxon>fabids</taxon>
        <taxon>Malpighiales</taxon>
        <taxon>Euphorbiaceae</taxon>
        <taxon>Acalyphoideae</taxon>
        <taxon>Acalypheae</taxon>
        <taxon>Ricinus</taxon>
    </lineage>
</organism>
<dbReference type="GO" id="GO:0045943">
    <property type="term" value="P:positive regulation of transcription by RNA polymerase I"/>
    <property type="evidence" value="ECO:0000318"/>
    <property type="project" value="GO_Central"/>
</dbReference>
<dbReference type="STRING" id="3988.B9R9Y1"/>
<evidence type="ECO:0000256" key="5">
    <source>
        <dbReference type="ARBA" id="ARBA00023242"/>
    </source>
</evidence>
<protein>
    <recommendedName>
        <fullName evidence="7">BP28 C-terminal domain-containing protein</fullName>
    </recommendedName>
</protein>
<dbReference type="FunCoup" id="B9R9Y1">
    <property type="interactions" value="2843"/>
</dbReference>
<dbReference type="PANTHER" id="PTHR13457">
    <property type="entry name" value="BAP28"/>
    <property type="match status" value="1"/>
</dbReference>
<dbReference type="Pfam" id="PF08146">
    <property type="entry name" value="BP28CT"/>
    <property type="match status" value="1"/>
</dbReference>
<dbReference type="InterPro" id="IPR016024">
    <property type="entry name" value="ARM-type_fold"/>
</dbReference>
<comment type="similarity">
    <text evidence="2">Belongs to the HEATR1/UTP10 family.</text>
</comment>
<evidence type="ECO:0000256" key="3">
    <source>
        <dbReference type="ARBA" id="ARBA00022517"/>
    </source>
</evidence>
<evidence type="ECO:0000259" key="7">
    <source>
        <dbReference type="SMART" id="SM01036"/>
    </source>
</evidence>
<keyword evidence="3" id="KW-0690">Ribosome biogenesis</keyword>
<keyword evidence="6" id="KW-0687">Ribonucleoprotein</keyword>
<dbReference type="InterPro" id="IPR056473">
    <property type="entry name" value="HEAT_Utp10/HEAT1"/>
</dbReference>
<sequence>MATNLASQLAAIRSAIQTDTESQKRPIVRPSILFDPKEAADIDIDTIFNIAISGIEVLIALDERFRNYRNDLFSDKSKELNRELMTQEENSRINATIGSYLRLLSGHLQLPAAHRTLEYLIRRYKIHVYNVEDLILCALPYHDTHAFVRIVQIIDTRNSKWTFLEGVKNSGAPPPRSVVVQQCIRDMGVLEALCNYASPIKKLQPSRPVISFCTAVVIEILGSIPVVNSDIVKRILPFVVSGLQPTPKGGLDHKAGALMIVALLANKVSLAPKLVKSLIRSISELAREDAKELTDLQWLRLSVMALVNLVQLQSIDAFPKKALEFLKDTRDIAGVLLELSKEFNIDKFLSVLLESLVDYSCSDDASCCALISVIETVPIKNYVEHVVSRVLLSCIKLTQRNDHSTPSESGNWAKKILMVINKNYSSELHQAVRKFLEDSETQSKKKGAVFETLYKMLDGNLDLATSDSKIWFSLHHPRAEVRRAALSGLKASGFLITSDVVSERFGTIRDAILCQLHDNDLTVVQAVLALEGLSEIIRASDLLEMLDNLLNRWATTQKSNSSEKSTLAGDVAVSVLKIAISSFQGQADYSKELAARMFPLLLMLHKTRKLNWKVLELAKKMNWPLYHNLNYISTEEMELPREEVSAVNMKIISSLAETFTVHPDEYTSWFTKSCNNFSLSKTLFFLVVMQSILNRENDSGQFLALFEACFPVLKAEWQVLESAADVSENEFNKEMIHWDCRKFLDQLADNDVNALNRDILICAFWRLRDLFSFFATSQLKHVFKEHLHYLVTKCNISPVDFLSGFFTNEGVPVAVQVESLHCLAYLCVEPDDRLLFQLLANFPSLLVPLACDSQDIRIATMGCIEGLYALSRRVDYLSKKNGNNANWSHFLDELLGLIVQQKRVILSDKNFLPSLMTSLLGSSCVSLLVPRNVEQRFDQSTKEKTLAFILGHALQLSAFAKLMIMSLLKRLGNAIMCVKDVETFLAQLLKRRGQFYFEGDKSFQKLSETEVKILCLLLEFCDMLPSSFNGRAVEDYLLRALQLDGLSSEESAVAEPCVTVLQKLSGQFYSGLSTEKQGLLFRELVVLFRNANGDIQNATREALLRFNITCYTVVQALEFILNQDSLKNGSAYGKKKKKSIAYQTSKLDIDVVCKGETAVHMLSSLLDILMLKKDMANRESLIGPLFELLGKISQNEWVVAQDEKGIQASSGTSESISTTMFYIQQEILSILEDIIASSINAVLLKDEITNKIDIKMLVECAHSAKDGVTRNHVFSLLSSIAKVIPDKIMEHILDILMVIGESTVIQIDSYSQHVSEELISTVVPCWLAKRNNTEKLLQIFVNLLPAVAEHRRLSIMVYLLRTLGERNSLASLIVLLLRSLISRKGSSYLDDTQILDSLMSSVKREWEYAFAVQICEQYSCMIWLPSAVLLLQLIGNGHVCRELFMELLFALDFILHKLQDPELTFKLESGESSDSIQAALQELMEHAVSLLHLIDKRRKQISIPVIMRKELRVSIHAVLRTVTAVMNPAAYFRGIISLLGHSDGDVQKKALGLLCETLRDHESNKTKHKGRKELNANSSTGWLHMDESLLESFHKMCLEIVGLVDDVKNEVDTSLKLSAISTLEVLAHSFSSDYSILSMCLPSITRGISSPNLAISSSCLRTAGALVNVLGPRALSELPRIMKNLIKISHEIPSRSGNDDTSPALSTSKESFMQSVLVTLEAVVDKLGGFLHPYLEEVIGLVVLGVEYTTESKPKLKLKADVVRRLLTEKIPVRLALPPLLAIYSDAVKSGDSSVSITFKMLVGIIGQMDRSSVGGHHEKIFDLCLRALDLRRQHPVSIQNIDIVEKSVIDAMISLTMKLTESMFKPLFISSVDWAESHVEEIDNEGGASVDRSIALYGLVNKLAENHRSLFVPYFKYLLEGCVQHLLDAVDAKNAGLTQKKKKAKIQEAGMDVNEKTSLLSLKTWHLRASVISALHKCFLYDTGSLKFLDSSNFQVLLKPIVSQLVVEPPTSLGEHPGIPSIEEVDDLLVVCIGQMAVTAGTDLLWKPLNHEVLLQTRSEKLRSRILGLRIVKYLLDNLKEEYLVFLPETIPFLGELLEDMELPVKSLAQDILKEMESMSGESLRQYLQ</sequence>
<dbReference type="InParanoid" id="B9R9Y1"/>
<evidence type="ECO:0000313" key="9">
    <source>
        <dbReference type="Proteomes" id="UP000008311"/>
    </source>
</evidence>
<dbReference type="PANTHER" id="PTHR13457:SF1">
    <property type="entry name" value="HEAT REPEAT-CONTAINING PROTEIN 1"/>
    <property type="match status" value="1"/>
</dbReference>
<dbReference type="Proteomes" id="UP000008311">
    <property type="component" value="Unassembled WGS sequence"/>
</dbReference>
<dbReference type="Pfam" id="PF23243">
    <property type="entry name" value="HEAT_HEATR1"/>
    <property type="match status" value="1"/>
</dbReference>
<evidence type="ECO:0000256" key="2">
    <source>
        <dbReference type="ARBA" id="ARBA00010559"/>
    </source>
</evidence>
<dbReference type="InterPro" id="IPR012954">
    <property type="entry name" value="BP28_C_dom"/>
</dbReference>
<keyword evidence="5" id="KW-0539">Nucleus</keyword>
<evidence type="ECO:0000256" key="1">
    <source>
        <dbReference type="ARBA" id="ARBA00004604"/>
    </source>
</evidence>
<dbReference type="GO" id="GO:0030515">
    <property type="term" value="F:snoRNA binding"/>
    <property type="evidence" value="ECO:0000318"/>
    <property type="project" value="GO_Central"/>
</dbReference>
<dbReference type="GO" id="GO:0000462">
    <property type="term" value="P:maturation of SSU-rRNA from tricistronic rRNA transcript (SSU-rRNA, 5.8S rRNA, LSU-rRNA)"/>
    <property type="evidence" value="ECO:0000318"/>
    <property type="project" value="GO_Central"/>
</dbReference>
<keyword evidence="4" id="KW-0698">rRNA processing</keyword>
<dbReference type="SUPFAM" id="SSF48371">
    <property type="entry name" value="ARM repeat"/>
    <property type="match status" value="3"/>
</dbReference>
<dbReference type="eggNOG" id="KOG1837">
    <property type="taxonomic scope" value="Eukaryota"/>
</dbReference>
<dbReference type="InterPro" id="IPR040191">
    <property type="entry name" value="UTP10"/>
</dbReference>
<name>B9R9Y1_RICCO</name>
<feature type="domain" description="BP28 C-terminal" evidence="7">
    <location>
        <begin position="1811"/>
        <end position="1987"/>
    </location>
</feature>
<dbReference type="GO" id="GO:0034455">
    <property type="term" value="C:t-UTP complex"/>
    <property type="evidence" value="ECO:0000318"/>
    <property type="project" value="GO_Central"/>
</dbReference>
<dbReference type="Pfam" id="PF24477">
    <property type="entry name" value="ARM_At3g06530"/>
    <property type="match status" value="1"/>
</dbReference>
<comment type="subcellular location">
    <subcellularLocation>
        <location evidence="1">Nucleus</location>
        <location evidence="1">Nucleolus</location>
    </subcellularLocation>
</comment>
<dbReference type="Gene3D" id="1.25.10.10">
    <property type="entry name" value="Leucine-rich Repeat Variant"/>
    <property type="match status" value="1"/>
</dbReference>
<dbReference type="Pfam" id="PF12397">
    <property type="entry name" value="U3snoRNP10"/>
    <property type="match status" value="1"/>
</dbReference>
<dbReference type="EMBL" id="EQ973773">
    <property type="protein sequence ID" value="EEF51608.1"/>
    <property type="molecule type" value="Genomic_DNA"/>
</dbReference>
<dbReference type="InterPro" id="IPR022125">
    <property type="entry name" value="U3snoRNP10_N"/>
</dbReference>
<reference evidence="9" key="1">
    <citation type="journal article" date="2010" name="Nat. Biotechnol.">
        <title>Draft genome sequence of the oilseed species Ricinus communis.</title>
        <authorList>
            <person name="Chan A.P."/>
            <person name="Crabtree J."/>
            <person name="Zhao Q."/>
            <person name="Lorenzi H."/>
            <person name="Orvis J."/>
            <person name="Puiu D."/>
            <person name="Melake-Berhan A."/>
            <person name="Jones K.M."/>
            <person name="Redman J."/>
            <person name="Chen G."/>
            <person name="Cahoon E.B."/>
            <person name="Gedil M."/>
            <person name="Stanke M."/>
            <person name="Haas B.J."/>
            <person name="Wortman J.R."/>
            <person name="Fraser-Liggett C.M."/>
            <person name="Ravel J."/>
            <person name="Rabinowicz P.D."/>
        </authorList>
    </citation>
    <scope>NUCLEOTIDE SEQUENCE [LARGE SCALE GENOMIC DNA]</scope>
    <source>
        <strain evidence="9">cv. Hale</strain>
    </source>
</reference>
<evidence type="ECO:0000313" key="8">
    <source>
        <dbReference type="EMBL" id="EEF51608.1"/>
    </source>
</evidence>
<evidence type="ECO:0000256" key="4">
    <source>
        <dbReference type="ARBA" id="ARBA00022552"/>
    </source>
</evidence>
<gene>
    <name evidence="8" type="ORF">RCOM_1501550</name>
</gene>